<name>A0A2I2M9G1_9FLAO</name>
<evidence type="ECO:0000256" key="4">
    <source>
        <dbReference type="PIRSR" id="PIRSR001365-2"/>
    </source>
</evidence>
<sequence>MNINWKGVMPAVTTKFTNQDTLDLVNFELNIKAQLDAGVVGIILGGTLGEASTLTDDEKRIIVRKAVEVVNGQVPVIMNIAEQTTVAAIDAARKAKEDGASGLMMLPPMRYKADDRETTVYFKKVANSTSLPIMVYNNPVDYGIEVTLDMFEELLRDCPNIEAVKESTRDLSNITRIKNRFGDRLQILSGVDTLALESIYMGADGWVAGLVCAFPAETVAIFNLAKAGRGNEAREIYRWFLPLLELDINSKLVQNIKLAEVATGIGTENVREPRLPLIGEERANVLAIIEEGLRTRPTLPEYKELAVLA</sequence>
<organism evidence="5 6">
    <name type="scientific">Tenacibaculum finnmarkense genomovar ulcerans</name>
    <dbReference type="NCBI Taxonomy" id="2781388"/>
    <lineage>
        <taxon>Bacteria</taxon>
        <taxon>Pseudomonadati</taxon>
        <taxon>Bacteroidota</taxon>
        <taxon>Flavobacteriia</taxon>
        <taxon>Flavobacteriales</taxon>
        <taxon>Flavobacteriaceae</taxon>
        <taxon>Tenacibaculum</taxon>
        <taxon>Tenacibaculum finnmarkense</taxon>
    </lineage>
</organism>
<reference evidence="5 6" key="1">
    <citation type="submission" date="2017-11" db="EMBL/GenBank/DDBJ databases">
        <authorList>
            <person name="Duchaud E."/>
        </authorList>
    </citation>
    <scope>NUCLEOTIDE SEQUENCE [LARGE SCALE GENOMIC DNA]</scope>
    <source>
        <strain evidence="5 6">TNO010</strain>
    </source>
</reference>
<feature type="active site" description="Schiff-base intermediate with substrate" evidence="3">
    <location>
        <position position="165"/>
    </location>
</feature>
<evidence type="ECO:0000256" key="1">
    <source>
        <dbReference type="ARBA" id="ARBA00023239"/>
    </source>
</evidence>
<dbReference type="PANTHER" id="PTHR12128">
    <property type="entry name" value="DIHYDRODIPICOLINATE SYNTHASE"/>
    <property type="match status" value="1"/>
</dbReference>
<dbReference type="SUPFAM" id="SSF51569">
    <property type="entry name" value="Aldolase"/>
    <property type="match status" value="1"/>
</dbReference>
<dbReference type="GO" id="GO:0008840">
    <property type="term" value="F:4-hydroxy-tetrahydrodipicolinate synthase activity"/>
    <property type="evidence" value="ECO:0007669"/>
    <property type="project" value="TreeGrafter"/>
</dbReference>
<dbReference type="GeneID" id="86819193"/>
<evidence type="ECO:0000313" key="6">
    <source>
        <dbReference type="Proteomes" id="UP000490060"/>
    </source>
</evidence>
<dbReference type="PIRSF" id="PIRSF001365">
    <property type="entry name" value="DHDPS"/>
    <property type="match status" value="1"/>
</dbReference>
<dbReference type="Proteomes" id="UP000490060">
    <property type="component" value="Unassembled WGS sequence"/>
</dbReference>
<keyword evidence="1 2" id="KW-0456">Lyase</keyword>
<evidence type="ECO:0000256" key="2">
    <source>
        <dbReference type="PIRNR" id="PIRNR001365"/>
    </source>
</evidence>
<dbReference type="PANTHER" id="PTHR12128:SF72">
    <property type="entry name" value="DIHYDRODIPICOLINATE SYNTHASE"/>
    <property type="match status" value="1"/>
</dbReference>
<gene>
    <name evidence="5" type="ORF">TNO010_310045</name>
</gene>
<feature type="active site" description="Proton donor/acceptor" evidence="3">
    <location>
        <position position="136"/>
    </location>
</feature>
<dbReference type="RefSeq" id="WP_058884296.1">
    <property type="nucleotide sequence ID" value="NZ_JAFMUG010000005.1"/>
</dbReference>
<evidence type="ECO:0000256" key="3">
    <source>
        <dbReference type="PIRSR" id="PIRSR001365-1"/>
    </source>
</evidence>
<dbReference type="Pfam" id="PF00701">
    <property type="entry name" value="DHDPS"/>
    <property type="match status" value="1"/>
</dbReference>
<dbReference type="SMART" id="SM01130">
    <property type="entry name" value="DHDPS"/>
    <property type="match status" value="1"/>
</dbReference>
<dbReference type="PRINTS" id="PR00146">
    <property type="entry name" value="DHPICSNTHASE"/>
</dbReference>
<dbReference type="CDD" id="cd00408">
    <property type="entry name" value="DHDPS-like"/>
    <property type="match status" value="1"/>
</dbReference>
<protein>
    <submittedName>
        <fullName evidence="5">Dihydrodipicolinate synthase family protein</fullName>
    </submittedName>
</protein>
<comment type="similarity">
    <text evidence="2">Belongs to the DapA family.</text>
</comment>
<evidence type="ECO:0000313" key="5">
    <source>
        <dbReference type="EMBL" id="SOU89189.1"/>
    </source>
</evidence>
<dbReference type="EMBL" id="OENE01000025">
    <property type="protein sequence ID" value="SOU89189.1"/>
    <property type="molecule type" value="Genomic_DNA"/>
</dbReference>
<proteinExistence type="inferred from homology"/>
<accession>A0A2I2M9G1</accession>
<dbReference type="Gene3D" id="3.20.20.70">
    <property type="entry name" value="Aldolase class I"/>
    <property type="match status" value="1"/>
</dbReference>
<dbReference type="AlphaFoldDB" id="A0A2I2M9G1"/>
<dbReference type="InterPro" id="IPR013785">
    <property type="entry name" value="Aldolase_TIM"/>
</dbReference>
<feature type="binding site" evidence="4">
    <location>
        <position position="207"/>
    </location>
    <ligand>
        <name>pyruvate</name>
        <dbReference type="ChEBI" id="CHEBI:15361"/>
    </ligand>
</feature>
<dbReference type="InterPro" id="IPR002220">
    <property type="entry name" value="DapA-like"/>
</dbReference>